<accession>A0A1S8SDR5</accession>
<organism evidence="5 6">
    <name type="scientific">Clostridium beijerinckii</name>
    <name type="common">Clostridium MP</name>
    <dbReference type="NCBI Taxonomy" id="1520"/>
    <lineage>
        <taxon>Bacteria</taxon>
        <taxon>Bacillati</taxon>
        <taxon>Bacillota</taxon>
        <taxon>Clostridia</taxon>
        <taxon>Eubacteriales</taxon>
        <taxon>Clostridiaceae</taxon>
        <taxon>Clostridium</taxon>
    </lineage>
</organism>
<comment type="caution">
    <text evidence="5">The sequence shown here is derived from an EMBL/GenBank/DDBJ whole genome shotgun (WGS) entry which is preliminary data.</text>
</comment>
<dbReference type="PRINTS" id="PR00069">
    <property type="entry name" value="ALDKETRDTASE"/>
</dbReference>
<evidence type="ECO:0000256" key="3">
    <source>
        <dbReference type="PIRSR" id="PIRSR000097-3"/>
    </source>
</evidence>
<protein>
    <submittedName>
        <fullName evidence="5">General stress protein 69</fullName>
        <ecNumber evidence="5">1.1.1.-</ecNumber>
    </submittedName>
</protein>
<dbReference type="Pfam" id="PF00248">
    <property type="entry name" value="Aldo_ket_red"/>
    <property type="match status" value="1"/>
</dbReference>
<dbReference type="CDD" id="cd19138">
    <property type="entry name" value="AKR_YeaE"/>
    <property type="match status" value="1"/>
</dbReference>
<dbReference type="GO" id="GO:0016491">
    <property type="term" value="F:oxidoreductase activity"/>
    <property type="evidence" value="ECO:0007669"/>
    <property type="project" value="UniProtKB-KW"/>
</dbReference>
<feature type="site" description="Lowers pKa of active site Tyr" evidence="3">
    <location>
        <position position="92"/>
    </location>
</feature>
<dbReference type="SUPFAM" id="SSF51430">
    <property type="entry name" value="NAD(P)-linked oxidoreductase"/>
    <property type="match status" value="1"/>
</dbReference>
<evidence type="ECO:0000313" key="6">
    <source>
        <dbReference type="Proteomes" id="UP000190973"/>
    </source>
</evidence>
<keyword evidence="5" id="KW-0560">Oxidoreductase</keyword>
<feature type="domain" description="NADP-dependent oxidoreductase" evidence="4">
    <location>
        <begin position="29"/>
        <end position="283"/>
    </location>
</feature>
<evidence type="ECO:0000259" key="4">
    <source>
        <dbReference type="Pfam" id="PF00248"/>
    </source>
</evidence>
<feature type="binding site" evidence="2">
    <location>
        <position position="125"/>
    </location>
    <ligand>
        <name>substrate</name>
    </ligand>
</feature>
<dbReference type="Gene3D" id="3.20.20.100">
    <property type="entry name" value="NADP-dependent oxidoreductase domain"/>
    <property type="match status" value="1"/>
</dbReference>
<dbReference type="Proteomes" id="UP000190973">
    <property type="component" value="Unassembled WGS sequence"/>
</dbReference>
<dbReference type="InterPro" id="IPR023210">
    <property type="entry name" value="NADP_OxRdtase_dom"/>
</dbReference>
<evidence type="ECO:0000256" key="2">
    <source>
        <dbReference type="PIRSR" id="PIRSR000097-2"/>
    </source>
</evidence>
<dbReference type="PIRSF" id="PIRSF000097">
    <property type="entry name" value="AKR"/>
    <property type="match status" value="1"/>
</dbReference>
<dbReference type="EC" id="1.1.1.-" evidence="5"/>
<dbReference type="InterPro" id="IPR020471">
    <property type="entry name" value="AKR"/>
</dbReference>
<reference evidence="5 6" key="1">
    <citation type="submission" date="2016-05" db="EMBL/GenBank/DDBJ databases">
        <title>Microbial solvent formation.</title>
        <authorList>
            <person name="Poehlein A."/>
            <person name="Montoya Solano J.D."/>
            <person name="Flitsch S."/>
            <person name="Krabben P."/>
            <person name="Duerre P."/>
            <person name="Daniel R."/>
        </authorList>
    </citation>
    <scope>NUCLEOTIDE SEQUENCE [LARGE SCALE GENOMIC DNA]</scope>
    <source>
        <strain evidence="5 6">DSM 53</strain>
    </source>
</reference>
<gene>
    <name evidence="5" type="primary">yhdN_2</name>
    <name evidence="5" type="ORF">CLBCK_10080</name>
</gene>
<evidence type="ECO:0000256" key="1">
    <source>
        <dbReference type="PIRSR" id="PIRSR000097-1"/>
    </source>
</evidence>
<feature type="active site" description="Proton donor" evidence="1">
    <location>
        <position position="67"/>
    </location>
</feature>
<dbReference type="PANTHER" id="PTHR43638">
    <property type="entry name" value="OXIDOREDUCTASE, ALDO/KETO REDUCTASE FAMILY PROTEIN"/>
    <property type="match status" value="1"/>
</dbReference>
<evidence type="ECO:0000313" key="5">
    <source>
        <dbReference type="EMBL" id="OOM63444.1"/>
    </source>
</evidence>
<dbReference type="InterPro" id="IPR036812">
    <property type="entry name" value="NAD(P)_OxRdtase_dom_sf"/>
</dbReference>
<dbReference type="AlphaFoldDB" id="A0A1S8SDR5"/>
<dbReference type="EMBL" id="LZZI01000012">
    <property type="protein sequence ID" value="OOM63444.1"/>
    <property type="molecule type" value="Genomic_DNA"/>
</dbReference>
<proteinExistence type="predicted"/>
<dbReference type="PANTHER" id="PTHR43638:SF3">
    <property type="entry name" value="ALDEHYDE REDUCTASE"/>
    <property type="match status" value="1"/>
</dbReference>
<sequence>MTDNEILKIRECVEKRKVILSDGTKVSALGQGTWYMGENPGKKDEEINSLRLGLDLGMNLIDTAEMYGDGLSEELVSKVIEGRREEAFLVSKVYPHNVGMSSISRACENSLKRLRTDYLDLYLLHWRGRIPFEETIDGMEKLKKEGKILRWGVSNLDIDDMEELYSKSNGDNCDVNEVLYHLGSRGIEYDLLPWQRARNIPTIAYCPLAQAGSLKKDLLRNETLNEIARAHDVKPLQIALAWTIREKDIISIPKASSSKHVIENAKAASIFLSSSELERLDKVFQKPNRRMPLDIV</sequence>
<dbReference type="RefSeq" id="WP_077837776.1">
    <property type="nucleotide sequence ID" value="NZ_JABTAE010000001.1"/>
</dbReference>
<name>A0A1S8SDR5_CLOBE</name>